<proteinExistence type="predicted"/>
<evidence type="ECO:0000313" key="2">
    <source>
        <dbReference type="EMBL" id="AYA37010.1"/>
    </source>
</evidence>
<reference evidence="2 3" key="1">
    <citation type="submission" date="2018-09" db="EMBL/GenBank/DDBJ databases">
        <title>Hymenobacter medium sp. nov., isolated from R2A medium.</title>
        <authorList>
            <person name="Yingchao G."/>
        </authorList>
    </citation>
    <scope>NUCLEOTIDE SEQUENCE [LARGE SCALE GENOMIC DNA]</scope>
    <source>
        <strain evidence="3">sh-6</strain>
    </source>
</reference>
<accession>A0A3B7R0X9</accession>
<feature type="chain" id="PRO_5017759455" evidence="1">
    <location>
        <begin position="21"/>
        <end position="135"/>
    </location>
</feature>
<organism evidence="2 3">
    <name type="scientific">Hymenobacter oligotrophus</name>
    <dbReference type="NCBI Taxonomy" id="2319843"/>
    <lineage>
        <taxon>Bacteria</taxon>
        <taxon>Pseudomonadati</taxon>
        <taxon>Bacteroidota</taxon>
        <taxon>Cytophagia</taxon>
        <taxon>Cytophagales</taxon>
        <taxon>Hymenobacteraceae</taxon>
        <taxon>Hymenobacter</taxon>
    </lineage>
</organism>
<evidence type="ECO:0000313" key="3">
    <source>
        <dbReference type="Proteomes" id="UP000262802"/>
    </source>
</evidence>
<keyword evidence="1" id="KW-0732">Signal</keyword>
<gene>
    <name evidence="2" type="ORF">D3Y59_08040</name>
</gene>
<feature type="signal peptide" evidence="1">
    <location>
        <begin position="1"/>
        <end position="20"/>
    </location>
</feature>
<dbReference type="AlphaFoldDB" id="A0A3B7R0X9"/>
<name>A0A3B7R0X9_9BACT</name>
<protein>
    <submittedName>
        <fullName evidence="2">Uncharacterized protein</fullName>
    </submittedName>
</protein>
<dbReference type="KEGG" id="hyh:D3Y59_08040"/>
<evidence type="ECO:0000256" key="1">
    <source>
        <dbReference type="SAM" id="SignalP"/>
    </source>
</evidence>
<dbReference type="EMBL" id="CP032317">
    <property type="protein sequence ID" value="AYA37010.1"/>
    <property type="molecule type" value="Genomic_DNA"/>
</dbReference>
<sequence length="135" mass="14153">MSSLAALLVVLLLCSPSAKAQTWMVSTDPFVKIGVADKFGQLGAYKAKFTVTSQSSGKTYTLVKSVQNGQNGVDVIFPSPATEADFFQTDNGIAANGAPGEYTWVCEVSGKRAGGGRFSLPAVSNDVTVVERAKK</sequence>
<dbReference type="Proteomes" id="UP000262802">
    <property type="component" value="Chromosome"/>
</dbReference>
<keyword evidence="3" id="KW-1185">Reference proteome</keyword>
<dbReference type="OrthoDB" id="883012at2"/>